<dbReference type="EMBL" id="VOXD01000011">
    <property type="protein sequence ID" value="TXF89842.1"/>
    <property type="molecule type" value="Genomic_DNA"/>
</dbReference>
<evidence type="ECO:0000256" key="1">
    <source>
        <dbReference type="ARBA" id="ARBA00011073"/>
    </source>
</evidence>
<name>A0A5C7FU78_9BACT</name>
<dbReference type="Proteomes" id="UP000321907">
    <property type="component" value="Unassembled WGS sequence"/>
</dbReference>
<keyword evidence="9" id="KW-1185">Reference proteome</keyword>
<feature type="active site" description="Charge relay system" evidence="5">
    <location>
        <position position="138"/>
    </location>
</feature>
<evidence type="ECO:0000259" key="7">
    <source>
        <dbReference type="Pfam" id="PF18962"/>
    </source>
</evidence>
<comment type="caution">
    <text evidence="8">The sequence shown here is derived from an EMBL/GenBank/DDBJ whole genome shotgun (WGS) entry which is preliminary data.</text>
</comment>
<dbReference type="PROSITE" id="PS51892">
    <property type="entry name" value="SUBTILASE"/>
    <property type="match status" value="1"/>
</dbReference>
<dbReference type="InterPro" id="IPR015500">
    <property type="entry name" value="Peptidase_S8_subtilisin-rel"/>
</dbReference>
<keyword evidence="4 5" id="KW-0720">Serine protease</keyword>
<evidence type="ECO:0000256" key="4">
    <source>
        <dbReference type="ARBA" id="ARBA00022825"/>
    </source>
</evidence>
<organism evidence="8 9">
    <name type="scientific">Neolewinella aurantiaca</name>
    <dbReference type="NCBI Taxonomy" id="2602767"/>
    <lineage>
        <taxon>Bacteria</taxon>
        <taxon>Pseudomonadati</taxon>
        <taxon>Bacteroidota</taxon>
        <taxon>Saprospiria</taxon>
        <taxon>Saprospirales</taxon>
        <taxon>Lewinellaceae</taxon>
        <taxon>Neolewinella</taxon>
    </lineage>
</organism>
<dbReference type="RefSeq" id="WP_147930435.1">
    <property type="nucleotide sequence ID" value="NZ_VOXD01000011.1"/>
</dbReference>
<protein>
    <submittedName>
        <fullName evidence="8">S8 family serine peptidase</fullName>
    </submittedName>
</protein>
<comment type="similarity">
    <text evidence="1 5">Belongs to the peptidase S8 family.</text>
</comment>
<dbReference type="InterPro" id="IPR000209">
    <property type="entry name" value="Peptidase_S8/S53_dom"/>
</dbReference>
<evidence type="ECO:0000256" key="5">
    <source>
        <dbReference type="PROSITE-ProRule" id="PRU01240"/>
    </source>
</evidence>
<dbReference type="Pfam" id="PF18962">
    <property type="entry name" value="Por_Secre_tail"/>
    <property type="match status" value="1"/>
</dbReference>
<gene>
    <name evidence="8" type="ORF">FUA23_09165</name>
</gene>
<dbReference type="Pfam" id="PF00082">
    <property type="entry name" value="Peptidase_S8"/>
    <property type="match status" value="1"/>
</dbReference>
<dbReference type="PANTHER" id="PTHR43806">
    <property type="entry name" value="PEPTIDASE S8"/>
    <property type="match status" value="1"/>
</dbReference>
<feature type="active site" description="Charge relay system" evidence="5">
    <location>
        <position position="363"/>
    </location>
</feature>
<sequence>MKYLFILIIQLLLLQGSDLCGQTSDRELIVRWKSEKEAAKVVPGHLTARKWLSRSTSTELLRFGSQESMKRAEERLKDETGLWSVERNQAVEFRVDPNDPLYNEQRTNFERTGFTAAWDLTAGGRTTNGKQIVVAILDAGFDYTHEDIRANLWNNQMEIPGDGIDNDNNGYVDDIFGWDMTNDDARPPVNGHGTQVIGLIGAKGDNGVGITGSNWDVQLMLFSISSSSDVVEAYEYIREQRKRYNESDGQEGAFVVATNASFGIEGGTCADNSAWGNMYDAMGQVGILTAASTANRHWDVDMFGDMPTDCPTDYLIGVANVGENDALYRSSGFGRESIDLAAPGEGSFSTNADDAYSSFGSTSAAAPYVTGAIALLYATPCPSLLDQVETDPAGAALLVRDAILNATDANSTLTTRTATGGTLNVAAAQLLLAENCNAGSQEDFKITSVYPNPAATNVTIETNALVFSDGAVVELFDALGRRVRVMKAVRTGTNPIRLDVNVVGLAAGAYLVRVTERDRVAEGRIIVR</sequence>
<evidence type="ECO:0000259" key="6">
    <source>
        <dbReference type="Pfam" id="PF00082"/>
    </source>
</evidence>
<feature type="active site" description="Charge relay system" evidence="5">
    <location>
        <position position="192"/>
    </location>
</feature>
<evidence type="ECO:0000313" key="8">
    <source>
        <dbReference type="EMBL" id="TXF89842.1"/>
    </source>
</evidence>
<evidence type="ECO:0000256" key="3">
    <source>
        <dbReference type="ARBA" id="ARBA00022801"/>
    </source>
</evidence>
<dbReference type="InterPro" id="IPR036852">
    <property type="entry name" value="Peptidase_S8/S53_dom_sf"/>
</dbReference>
<evidence type="ECO:0000313" key="9">
    <source>
        <dbReference type="Proteomes" id="UP000321907"/>
    </source>
</evidence>
<feature type="domain" description="Peptidase S8/S53" evidence="6">
    <location>
        <begin position="129"/>
        <end position="407"/>
    </location>
</feature>
<dbReference type="PROSITE" id="PS00136">
    <property type="entry name" value="SUBTILASE_ASP"/>
    <property type="match status" value="1"/>
</dbReference>
<reference evidence="8 9" key="1">
    <citation type="submission" date="2019-08" db="EMBL/GenBank/DDBJ databases">
        <title>Lewinella sp. strain SSH13 Genome sequencing and assembly.</title>
        <authorList>
            <person name="Kim I."/>
        </authorList>
    </citation>
    <scope>NUCLEOTIDE SEQUENCE [LARGE SCALE GENOMIC DNA]</scope>
    <source>
        <strain evidence="8 9">SSH13</strain>
    </source>
</reference>
<dbReference type="InterPro" id="IPR023827">
    <property type="entry name" value="Peptidase_S8_Asp-AS"/>
</dbReference>
<dbReference type="GO" id="GO:0006508">
    <property type="term" value="P:proteolysis"/>
    <property type="evidence" value="ECO:0007669"/>
    <property type="project" value="UniProtKB-KW"/>
</dbReference>
<dbReference type="PANTHER" id="PTHR43806:SF11">
    <property type="entry name" value="CEREVISIN-RELATED"/>
    <property type="match status" value="1"/>
</dbReference>
<dbReference type="InterPro" id="IPR050131">
    <property type="entry name" value="Peptidase_S8_subtilisin-like"/>
</dbReference>
<dbReference type="InterPro" id="IPR026444">
    <property type="entry name" value="Secre_tail"/>
</dbReference>
<keyword evidence="2 5" id="KW-0645">Protease</keyword>
<dbReference type="SUPFAM" id="SSF52743">
    <property type="entry name" value="Subtilisin-like"/>
    <property type="match status" value="1"/>
</dbReference>
<proteinExistence type="inferred from homology"/>
<dbReference type="AlphaFoldDB" id="A0A5C7FU78"/>
<keyword evidence="3 5" id="KW-0378">Hydrolase</keyword>
<accession>A0A5C7FU78</accession>
<dbReference type="PRINTS" id="PR00723">
    <property type="entry name" value="SUBTILISIN"/>
</dbReference>
<dbReference type="NCBIfam" id="TIGR04183">
    <property type="entry name" value="Por_Secre_tail"/>
    <property type="match status" value="1"/>
</dbReference>
<dbReference type="OrthoDB" id="1055762at2"/>
<dbReference type="Gene3D" id="3.40.50.200">
    <property type="entry name" value="Peptidase S8/S53 domain"/>
    <property type="match status" value="1"/>
</dbReference>
<dbReference type="GO" id="GO:0004252">
    <property type="term" value="F:serine-type endopeptidase activity"/>
    <property type="evidence" value="ECO:0007669"/>
    <property type="project" value="UniProtKB-UniRule"/>
</dbReference>
<evidence type="ECO:0000256" key="2">
    <source>
        <dbReference type="ARBA" id="ARBA00022670"/>
    </source>
</evidence>
<feature type="domain" description="Secretion system C-terminal sorting" evidence="7">
    <location>
        <begin position="449"/>
        <end position="526"/>
    </location>
</feature>